<organism evidence="2 3">
    <name type="scientific">Christiangramia flava JLT2011</name>
    <dbReference type="NCBI Taxonomy" id="1229726"/>
    <lineage>
        <taxon>Bacteria</taxon>
        <taxon>Pseudomonadati</taxon>
        <taxon>Bacteroidota</taxon>
        <taxon>Flavobacteriia</taxon>
        <taxon>Flavobacteriales</taxon>
        <taxon>Flavobacteriaceae</taxon>
        <taxon>Christiangramia</taxon>
    </lineage>
</organism>
<keyword evidence="3" id="KW-1185">Reference proteome</keyword>
<reference evidence="2 3" key="1">
    <citation type="submission" date="2016-07" db="EMBL/GenBank/DDBJ databases">
        <title>Multi-omics approach to identify versatile polysaccharide utilization systems of a marine flavobacterium Gramella flava.</title>
        <authorList>
            <person name="Tang K."/>
        </authorList>
    </citation>
    <scope>NUCLEOTIDE SEQUENCE [LARGE SCALE GENOMIC DNA]</scope>
    <source>
        <strain evidence="2 3">JLT2011</strain>
    </source>
</reference>
<dbReference type="Proteomes" id="UP000186230">
    <property type="component" value="Chromosome"/>
</dbReference>
<dbReference type="EMBL" id="CP016359">
    <property type="protein sequence ID" value="APU69973.1"/>
    <property type="molecule type" value="Genomic_DNA"/>
</dbReference>
<dbReference type="NCBIfam" id="TIGR04183">
    <property type="entry name" value="Por_Secre_tail"/>
    <property type="match status" value="1"/>
</dbReference>
<dbReference type="InterPro" id="IPR026444">
    <property type="entry name" value="Secre_tail"/>
</dbReference>
<name>A0A1L7I9V3_9FLAO</name>
<gene>
    <name evidence="2" type="ORF">GRFL_3249</name>
</gene>
<evidence type="ECO:0000313" key="2">
    <source>
        <dbReference type="EMBL" id="APU69973.1"/>
    </source>
</evidence>
<evidence type="ECO:0000256" key="1">
    <source>
        <dbReference type="ARBA" id="ARBA00022729"/>
    </source>
</evidence>
<dbReference type="STRING" id="1229726.GRFL_3249"/>
<accession>A0A1L7I9V3</accession>
<sequence>MNKPAPKFLISLFLVLFSVAASAQGTFTVSDYQVIPAGTVAEYDQVTITNSGELHVEGTLIVNGDLLMGNQAAFSMGGDAVVIVRRNFEGGNKVDISISSYLIIGGNFTKNGAAGQETINIEDGNIYILGDVSGWNSVTPCDNYDGNTETAQDQCQYGDEEDLSNNYEDLPPTIADELNCFQVEKPADITACDGASVSFSVSEIPDVIYQWQYKAGPGATFTDIAGSANTLDLNVDASMNGFQYRVKIKPVDPESTCKISFSPPAVLNIPQQLVWTGNVDADWDNAGNWLCGNIPGPANSVIIPSNPSNLPIIYAGSIAEVNNLTLSGNTSKLTISYGNLHLYGKILGAGKIDAVHGKILFSGNTAQTIPNAIFVNNAVESLELDNGSGLTSNSSLEIIKSLKLSQGNLTLNESLKLISNDTITALIDGSGSGTITGEVTMQRFLENTMGYKYFSSPFTNSIVGDFSAFVDLTSDFPHFYAYDENRRDADQNDLSGWTPYINSASALNVLEAYAVNFGGTAGNILVELTGIVNNGSQSISLQNHNRKYTKGFNLVGNPYPSPIDWSKSGWTKTNIDDAVYFFQSSGGQYAGAYTSFINGISSDGSSTAIIPSMQGFFVHVSDDPSGNYPVSGTLGMDNSVRVNDYDQQFYKTPINSRPLIRLSAGFKNGQKDALVLYAESFATENYENDLDALKMLNTNAELPNFYSFSEDREISINAIDFEAKKQSIIPLGLQVQKNGQIEIQLQDLENFDSEKKIFLCDEQSGKTWNLLKEKAALHLQKGTYNYRFSLLLSTGTAGNMISTAEIFHSLNNSGNASIQMNLEKSEIGMLYISNLNGQLLKEFRVSGLDKVQLSGILSSGVYLATYISPNRKLTKKIILP</sequence>
<keyword evidence="1" id="KW-0732">Signal</keyword>
<proteinExistence type="predicted"/>
<dbReference type="OrthoDB" id="906679at2"/>
<dbReference type="AlphaFoldDB" id="A0A1L7I9V3"/>
<dbReference type="KEGG" id="gfl:GRFL_3249"/>
<protein>
    <submittedName>
        <fullName evidence="2">Uncharacterized protein</fullName>
    </submittedName>
</protein>
<dbReference type="RefSeq" id="WP_083645554.1">
    <property type="nucleotide sequence ID" value="NZ_AMRU01000004.1"/>
</dbReference>
<evidence type="ECO:0000313" key="3">
    <source>
        <dbReference type="Proteomes" id="UP000186230"/>
    </source>
</evidence>